<sequence length="363" mass="42464">MTIMERVATALEIKKIGRENLTVSFLGEGAWHEAYLFSTNELESTVIRFPKAFSYGKPFTYDESELFAEYDGRGYYYRQANKIRKGICPKFYTYHVDPKHSFTIESYCGDTMSLKTMDHQQAVMLGNQCGEFFREMHETTPNIEGFGFLSWSNGKLQGEIQTDIHQYWKEETEEAWEQFEDLKHSKYAFDASSVMEKIKTITEHRLKTGCTLSLANRDVSPENLIVFQNSLRLIDPLPIIYSGHVFAGNLMNNFRTLFPTYHRSPRYKQHHFHLVKNQLEWFADGFIDGYAQAEMDVRYSVFAEEFLLLLDLAHHHLKLLEEDFTEEVVLRVGNRHAVAERLPIYLRKLEAFNIENGRLLDEN</sequence>
<dbReference type="RefSeq" id="WP_307228599.1">
    <property type="nucleotide sequence ID" value="NZ_JAUSTT010000009.1"/>
</dbReference>
<dbReference type="Proteomes" id="UP001223586">
    <property type="component" value="Unassembled WGS sequence"/>
</dbReference>
<evidence type="ECO:0008006" key="3">
    <source>
        <dbReference type="Google" id="ProtNLM"/>
    </source>
</evidence>
<dbReference type="InterPro" id="IPR011009">
    <property type="entry name" value="Kinase-like_dom_sf"/>
</dbReference>
<organism evidence="1 2">
    <name type="scientific">Bacillus chungangensis</name>
    <dbReference type="NCBI Taxonomy" id="587633"/>
    <lineage>
        <taxon>Bacteria</taxon>
        <taxon>Bacillati</taxon>
        <taxon>Bacillota</taxon>
        <taxon>Bacilli</taxon>
        <taxon>Bacillales</taxon>
        <taxon>Bacillaceae</taxon>
        <taxon>Bacillus</taxon>
    </lineage>
</organism>
<comment type="caution">
    <text evidence="1">The sequence shown here is derived from an EMBL/GenBank/DDBJ whole genome shotgun (WGS) entry which is preliminary data.</text>
</comment>
<dbReference type="EMBL" id="JAUSTT010000009">
    <property type="protein sequence ID" value="MDQ0175892.1"/>
    <property type="molecule type" value="Genomic_DNA"/>
</dbReference>
<dbReference type="SUPFAM" id="SSF56112">
    <property type="entry name" value="Protein kinase-like (PK-like)"/>
    <property type="match status" value="1"/>
</dbReference>
<name>A0ABT9WSL8_9BACI</name>
<protein>
    <recommendedName>
        <fullName evidence="3">Aminoglycoside phosphotransferase</fullName>
    </recommendedName>
</protein>
<evidence type="ECO:0000313" key="1">
    <source>
        <dbReference type="EMBL" id="MDQ0175892.1"/>
    </source>
</evidence>
<keyword evidence="2" id="KW-1185">Reference proteome</keyword>
<accession>A0ABT9WSL8</accession>
<evidence type="ECO:0000313" key="2">
    <source>
        <dbReference type="Proteomes" id="UP001223586"/>
    </source>
</evidence>
<proteinExistence type="predicted"/>
<gene>
    <name evidence="1" type="ORF">J2S08_001728</name>
</gene>
<reference evidence="1 2" key="1">
    <citation type="submission" date="2023-07" db="EMBL/GenBank/DDBJ databases">
        <title>Genomic Encyclopedia of Type Strains, Phase IV (KMG-IV): sequencing the most valuable type-strain genomes for metagenomic binning, comparative biology and taxonomic classification.</title>
        <authorList>
            <person name="Goeker M."/>
        </authorList>
    </citation>
    <scope>NUCLEOTIDE SEQUENCE [LARGE SCALE GENOMIC DNA]</scope>
    <source>
        <strain evidence="1 2">DSM 23837</strain>
    </source>
</reference>